<dbReference type="GO" id="GO:0044571">
    <property type="term" value="P:[2Fe-2S] cluster assembly"/>
    <property type="evidence" value="ECO:0007669"/>
    <property type="project" value="UniProtKB-UniRule"/>
</dbReference>
<keyword evidence="6 13" id="KW-0001">2Fe-2S</keyword>
<sequence>MKLPIYFDYSATTPVDPRVAEKMIECLTMDGNFGNPASRSHLYGWKAEEAVETARRQVADLLNADPREIVWTSGATESDNLAIKGVAHFYQKKGKHIITSKIEHKAVLDTCRQLEREGFEVTYLDPDKDGIIQPEAVAAALREDTTLVSLMHVNNEIGVINDIAAIGEITRANGVLFHVDAAQSAGKVDIDVVAMKVDLISLSAHKMYGPKGMGALYVRRKPRVRLEAQMHGGGHERGMRSGTLATHQIVGMGEAAAIAKAEMHEEIERISALKKRFWDGLSDMEEIYLNGSRDQRYIGNMNVSFNFVEGESLLMSLKDLAVSSGSACTSASLEPSYVLRALGLNDEMAHSSIRFSIGRFTTEEDIDRAVVEIRTAVGKLRELSPLWDMYKDGVDLSKVEWVHH</sequence>
<evidence type="ECO:0000256" key="12">
    <source>
        <dbReference type="ARBA" id="ARBA00072125"/>
    </source>
</evidence>
<keyword evidence="17" id="KW-1185">Reference proteome</keyword>
<evidence type="ECO:0000256" key="3">
    <source>
        <dbReference type="ARBA" id="ARBA00006490"/>
    </source>
</evidence>
<dbReference type="GO" id="GO:0046872">
    <property type="term" value="F:metal ion binding"/>
    <property type="evidence" value="ECO:0007669"/>
    <property type="project" value="UniProtKB-KW"/>
</dbReference>
<feature type="binding site" evidence="13">
    <location>
        <begin position="203"/>
        <end position="205"/>
    </location>
    <ligand>
        <name>pyridoxal 5'-phosphate</name>
        <dbReference type="ChEBI" id="CHEBI:597326"/>
    </ligand>
</feature>
<dbReference type="EC" id="2.8.1.7" evidence="4 13"/>
<dbReference type="EMBL" id="RQXW01000004">
    <property type="protein sequence ID" value="RTE66538.1"/>
    <property type="molecule type" value="Genomic_DNA"/>
</dbReference>
<dbReference type="NCBIfam" id="TIGR02006">
    <property type="entry name" value="IscS"/>
    <property type="match status" value="1"/>
</dbReference>
<evidence type="ECO:0000256" key="10">
    <source>
        <dbReference type="ARBA" id="ARBA00023014"/>
    </source>
</evidence>
<evidence type="ECO:0000256" key="2">
    <source>
        <dbReference type="ARBA" id="ARBA00005151"/>
    </source>
</evidence>
<evidence type="ECO:0000256" key="11">
    <source>
        <dbReference type="ARBA" id="ARBA00050776"/>
    </source>
</evidence>
<evidence type="ECO:0000256" key="4">
    <source>
        <dbReference type="ARBA" id="ARBA00012239"/>
    </source>
</evidence>
<comment type="subcellular location">
    <subcellularLocation>
        <location evidence="13">Cytoplasm</location>
    </subcellularLocation>
</comment>
<dbReference type="InterPro" id="IPR015424">
    <property type="entry name" value="PyrdxlP-dep_Trfase"/>
</dbReference>
<dbReference type="FunFam" id="3.40.640.10:FF:000003">
    <property type="entry name" value="Cysteine desulfurase IscS"/>
    <property type="match status" value="1"/>
</dbReference>
<dbReference type="InterPro" id="IPR015422">
    <property type="entry name" value="PyrdxlP-dep_Trfase_small"/>
</dbReference>
<dbReference type="GO" id="GO:0030170">
    <property type="term" value="F:pyridoxal phosphate binding"/>
    <property type="evidence" value="ECO:0007669"/>
    <property type="project" value="UniProtKB-UniRule"/>
</dbReference>
<dbReference type="PANTHER" id="PTHR11601">
    <property type="entry name" value="CYSTEINE DESULFURYLASE FAMILY MEMBER"/>
    <property type="match status" value="1"/>
</dbReference>
<dbReference type="GO" id="GO:0051537">
    <property type="term" value="F:2 iron, 2 sulfur cluster binding"/>
    <property type="evidence" value="ECO:0007669"/>
    <property type="project" value="UniProtKB-UniRule"/>
</dbReference>
<keyword evidence="8 13" id="KW-0663">Pyridoxal phosphate</keyword>
<accession>A0A430KSV5</accession>
<proteinExistence type="inferred from homology"/>
<name>A0A430KSV5_9GAMM</name>
<feature type="binding site" evidence="13">
    <location>
        <begin position="75"/>
        <end position="76"/>
    </location>
    <ligand>
        <name>pyridoxal 5'-phosphate</name>
        <dbReference type="ChEBI" id="CHEBI:597326"/>
    </ligand>
</feature>
<dbReference type="PROSITE" id="PS00595">
    <property type="entry name" value="AA_TRANSFER_CLASS_5"/>
    <property type="match status" value="1"/>
</dbReference>
<evidence type="ECO:0000256" key="8">
    <source>
        <dbReference type="ARBA" id="ARBA00022898"/>
    </source>
</evidence>
<protein>
    <recommendedName>
        <fullName evidence="12 13">Cysteine desulfurase IscS</fullName>
        <ecNumber evidence="4 13">2.8.1.7</ecNumber>
    </recommendedName>
</protein>
<dbReference type="Proteomes" id="UP000283087">
    <property type="component" value="Unassembled WGS sequence"/>
</dbReference>
<keyword evidence="9 13" id="KW-0408">Iron</keyword>
<keyword evidence="5 13" id="KW-0808">Transferase</keyword>
<dbReference type="InterPro" id="IPR010240">
    <property type="entry name" value="Cys_deSase_IscS"/>
</dbReference>
<evidence type="ECO:0000256" key="9">
    <source>
        <dbReference type="ARBA" id="ARBA00023004"/>
    </source>
</evidence>
<dbReference type="Gene3D" id="3.40.640.10">
    <property type="entry name" value="Type I PLP-dependent aspartate aminotransferase-like (Major domain)"/>
    <property type="match status" value="1"/>
</dbReference>
<evidence type="ECO:0000256" key="5">
    <source>
        <dbReference type="ARBA" id="ARBA00022679"/>
    </source>
</evidence>
<dbReference type="HAMAP" id="MF_00331">
    <property type="entry name" value="Cys_desulf_IscS"/>
    <property type="match status" value="1"/>
</dbReference>
<comment type="catalytic activity">
    <reaction evidence="11 13">
        <text>(sulfur carrier)-H + L-cysteine = (sulfur carrier)-SH + L-alanine</text>
        <dbReference type="Rhea" id="RHEA:43892"/>
        <dbReference type="Rhea" id="RHEA-COMP:14737"/>
        <dbReference type="Rhea" id="RHEA-COMP:14739"/>
        <dbReference type="ChEBI" id="CHEBI:29917"/>
        <dbReference type="ChEBI" id="CHEBI:35235"/>
        <dbReference type="ChEBI" id="CHEBI:57972"/>
        <dbReference type="ChEBI" id="CHEBI:64428"/>
        <dbReference type="EC" id="2.8.1.7"/>
    </reaction>
</comment>
<comment type="pathway">
    <text evidence="2 13">Cofactor biosynthesis; iron-sulfur cluster biosynthesis.</text>
</comment>
<evidence type="ECO:0000256" key="7">
    <source>
        <dbReference type="ARBA" id="ARBA00022723"/>
    </source>
</evidence>
<dbReference type="GO" id="GO:1990221">
    <property type="term" value="C:L-cysteine desulfurase complex"/>
    <property type="evidence" value="ECO:0007669"/>
    <property type="project" value="UniProtKB-ARBA"/>
</dbReference>
<dbReference type="InterPro" id="IPR015421">
    <property type="entry name" value="PyrdxlP-dep_Trfase_major"/>
</dbReference>
<keyword evidence="7 13" id="KW-0479">Metal-binding</keyword>
<reference evidence="16 17" key="1">
    <citation type="submission" date="2018-11" db="EMBL/GenBank/DDBJ databases">
        <title>The draft genome sequence of Amphritea opalescens ANRC-JH13T.</title>
        <authorList>
            <person name="Fang Z."/>
            <person name="Zhang Y."/>
            <person name="Han X."/>
        </authorList>
    </citation>
    <scope>NUCLEOTIDE SEQUENCE [LARGE SCALE GENOMIC DNA]</scope>
    <source>
        <strain evidence="16 17">ANRC-JH13</strain>
    </source>
</reference>
<feature type="modified residue" description="N6-(pyridoxal phosphate)lysine" evidence="13">
    <location>
        <position position="206"/>
    </location>
</feature>
<dbReference type="InterPro" id="IPR016454">
    <property type="entry name" value="Cysteine_dSase"/>
</dbReference>
<dbReference type="InterPro" id="IPR000192">
    <property type="entry name" value="Aminotrans_V_dom"/>
</dbReference>
<evidence type="ECO:0000313" key="16">
    <source>
        <dbReference type="EMBL" id="RTE66538.1"/>
    </source>
</evidence>
<evidence type="ECO:0000256" key="6">
    <source>
        <dbReference type="ARBA" id="ARBA00022714"/>
    </source>
</evidence>
<evidence type="ECO:0000256" key="14">
    <source>
        <dbReference type="RuleBase" id="RU004504"/>
    </source>
</evidence>
<comment type="caution">
    <text evidence="16">The sequence shown here is derived from an EMBL/GenBank/DDBJ whole genome shotgun (WGS) entry which is preliminary data.</text>
</comment>
<organism evidence="16 17">
    <name type="scientific">Amphritea opalescens</name>
    <dbReference type="NCBI Taxonomy" id="2490544"/>
    <lineage>
        <taxon>Bacteria</taxon>
        <taxon>Pseudomonadati</taxon>
        <taxon>Pseudomonadota</taxon>
        <taxon>Gammaproteobacteria</taxon>
        <taxon>Oceanospirillales</taxon>
        <taxon>Oceanospirillaceae</taxon>
        <taxon>Amphritea</taxon>
    </lineage>
</organism>
<dbReference type="GO" id="GO:0031071">
    <property type="term" value="F:cysteine desulfurase activity"/>
    <property type="evidence" value="ECO:0007669"/>
    <property type="project" value="UniProtKB-UniRule"/>
</dbReference>
<dbReference type="Pfam" id="PF00266">
    <property type="entry name" value="Aminotran_5"/>
    <property type="match status" value="1"/>
</dbReference>
<dbReference type="Gene3D" id="3.90.1150.10">
    <property type="entry name" value="Aspartate Aminotransferase, domain 1"/>
    <property type="match status" value="1"/>
</dbReference>
<gene>
    <name evidence="13" type="primary">iscS</name>
    <name evidence="16" type="ORF">EH243_05445</name>
</gene>
<feature type="domain" description="Aminotransferase class V" evidence="15">
    <location>
        <begin position="5"/>
        <end position="368"/>
    </location>
</feature>
<comment type="function">
    <text evidence="13">Master enzyme that delivers sulfur to a number of partners involved in Fe-S cluster assembly, tRNA modification or cofactor biosynthesis. Catalyzes the removal of elemental sulfur atoms from cysteine to produce alanine. Functions as a sulfur delivery protein for Fe-S cluster synthesis onto IscU, an Fe-S scaffold assembly protein, as well as other S acceptor proteins.</text>
</comment>
<dbReference type="SUPFAM" id="SSF53383">
    <property type="entry name" value="PLP-dependent transferases"/>
    <property type="match status" value="1"/>
</dbReference>
<comment type="similarity">
    <text evidence="3 13">Belongs to the class-V pyridoxal-phosphate-dependent aminotransferase family. NifS/IscS subfamily.</text>
</comment>
<keyword evidence="10 13" id="KW-0411">Iron-sulfur</keyword>
<feature type="active site" description="Cysteine persulfide intermediate" evidence="13">
    <location>
        <position position="328"/>
    </location>
</feature>
<dbReference type="UniPathway" id="UPA00266"/>
<dbReference type="FunFam" id="3.90.1150.10:FF:000002">
    <property type="entry name" value="Cysteine desulfurase IscS"/>
    <property type="match status" value="1"/>
</dbReference>
<dbReference type="PANTHER" id="PTHR11601:SF34">
    <property type="entry name" value="CYSTEINE DESULFURASE"/>
    <property type="match status" value="1"/>
</dbReference>
<dbReference type="NCBIfam" id="NF010611">
    <property type="entry name" value="PRK14012.1"/>
    <property type="match status" value="1"/>
</dbReference>
<dbReference type="AlphaFoldDB" id="A0A430KSV5"/>
<evidence type="ECO:0000256" key="13">
    <source>
        <dbReference type="HAMAP-Rule" id="MF_00331"/>
    </source>
</evidence>
<keyword evidence="13" id="KW-0963">Cytoplasm</keyword>
<evidence type="ECO:0000259" key="15">
    <source>
        <dbReference type="Pfam" id="PF00266"/>
    </source>
</evidence>
<feature type="binding site" evidence="13">
    <location>
        <position position="183"/>
    </location>
    <ligand>
        <name>pyridoxal 5'-phosphate</name>
        <dbReference type="ChEBI" id="CHEBI:597326"/>
    </ligand>
</feature>
<comment type="cofactor">
    <cofactor evidence="1 13 14">
        <name>pyridoxal 5'-phosphate</name>
        <dbReference type="ChEBI" id="CHEBI:597326"/>
    </cofactor>
</comment>
<feature type="binding site" evidence="13">
    <location>
        <position position="243"/>
    </location>
    <ligand>
        <name>pyridoxal 5'-phosphate</name>
        <dbReference type="ChEBI" id="CHEBI:597326"/>
    </ligand>
</feature>
<evidence type="ECO:0000256" key="1">
    <source>
        <dbReference type="ARBA" id="ARBA00001933"/>
    </source>
</evidence>
<comment type="subunit">
    <text evidence="13">Homodimer. Forms a heterotetramer with IscU, interacts with other sulfur acceptors.</text>
</comment>
<feature type="binding site" evidence="13">
    <location>
        <position position="155"/>
    </location>
    <ligand>
        <name>pyridoxal 5'-phosphate</name>
        <dbReference type="ChEBI" id="CHEBI:597326"/>
    </ligand>
</feature>
<dbReference type="InterPro" id="IPR020578">
    <property type="entry name" value="Aminotrans_V_PyrdxlP_BS"/>
</dbReference>
<dbReference type="PIRSF" id="PIRSF005572">
    <property type="entry name" value="NifS"/>
    <property type="match status" value="1"/>
</dbReference>
<dbReference type="RefSeq" id="WP_126157642.1">
    <property type="nucleotide sequence ID" value="NZ_RQXW01000004.1"/>
</dbReference>
<feature type="binding site" description="via persulfide group" evidence="13">
    <location>
        <position position="328"/>
    </location>
    <ligand>
        <name>[2Fe-2S] cluster</name>
        <dbReference type="ChEBI" id="CHEBI:190135"/>
        <note>ligand shared with IscU</note>
    </ligand>
</feature>
<evidence type="ECO:0000313" key="17">
    <source>
        <dbReference type="Proteomes" id="UP000283087"/>
    </source>
</evidence>
<dbReference type="OrthoDB" id="9808002at2"/>